<dbReference type="PROSITE" id="PS50158">
    <property type="entry name" value="ZF_CCHC"/>
    <property type="match status" value="1"/>
</dbReference>
<comment type="caution">
    <text evidence="5">The sequence shown here is derived from an EMBL/GenBank/DDBJ whole genome shotgun (WGS) entry which is preliminary data.</text>
</comment>
<name>A0A8H3L0N0_9GLOM</name>
<evidence type="ECO:0000313" key="6">
    <source>
        <dbReference type="Proteomes" id="UP000615446"/>
    </source>
</evidence>
<organism evidence="5 6">
    <name type="scientific">Rhizophagus clarus</name>
    <dbReference type="NCBI Taxonomy" id="94130"/>
    <lineage>
        <taxon>Eukaryota</taxon>
        <taxon>Fungi</taxon>
        <taxon>Fungi incertae sedis</taxon>
        <taxon>Mucoromycota</taxon>
        <taxon>Glomeromycotina</taxon>
        <taxon>Glomeromycetes</taxon>
        <taxon>Glomerales</taxon>
        <taxon>Glomeraceae</taxon>
        <taxon>Rhizophagus</taxon>
    </lineage>
</organism>
<dbReference type="GO" id="GO:0003676">
    <property type="term" value="F:nucleic acid binding"/>
    <property type="evidence" value="ECO:0007669"/>
    <property type="project" value="InterPro"/>
</dbReference>
<reference evidence="5" key="1">
    <citation type="submission" date="2019-10" db="EMBL/GenBank/DDBJ databases">
        <title>Conservation and host-specific expression of non-tandemly repeated heterogenous ribosome RNA gene in arbuscular mycorrhizal fungi.</title>
        <authorList>
            <person name="Maeda T."/>
            <person name="Kobayashi Y."/>
            <person name="Nakagawa T."/>
            <person name="Ezawa T."/>
            <person name="Yamaguchi K."/>
            <person name="Bino T."/>
            <person name="Nishimoto Y."/>
            <person name="Shigenobu S."/>
            <person name="Kawaguchi M."/>
        </authorList>
    </citation>
    <scope>NUCLEOTIDE SEQUENCE</scope>
    <source>
        <strain evidence="5">HR1</strain>
    </source>
</reference>
<dbReference type="EMBL" id="BLAL01000022">
    <property type="protein sequence ID" value="GES76591.1"/>
    <property type="molecule type" value="Genomic_DNA"/>
</dbReference>
<dbReference type="GO" id="GO:0008270">
    <property type="term" value="F:zinc ion binding"/>
    <property type="evidence" value="ECO:0007669"/>
    <property type="project" value="UniProtKB-KW"/>
</dbReference>
<sequence>MNMYALLIYILLKKAFDSFDQSKGDDEELLHGQPRVLPTVGEFLLSSQKSERPKKGEEPEPKPEDLKKKKTLEYGNEKETNAKQGRIRTKNEAKGNENYCITVNKNQTFSNNEIIMQEPDRSTDIILGSELENFDSVTNPIELSIGLRFDTWEIAERYLKEYGRQNGFVVNRHRVEFVEFHDCQSENSVRIAKKRTFACEYSGKYKPNKSKPIEQQHNKGSKKTDCKWHVNMSKPHNSDFIHITFMDLEHNHKILADNARFATTFRKFNQSILNEIERAVVYGRCDAYTIRNLLQPLYPNQLFLTQDLSNAIQKIKREKQITGSDASQLLKFLLEQQKEEPMMFVQPLINVDSNRLCGIFWMTANQIILWSRYSDVVLHDNTSRTNKYNFPLSLFILVDNDGKSRLGAQAFLNDETQESYEWILQQTLDATGIEPKVIITDMDPAMDAACQTTYSNAYHVHCIWHMAQNLPKRLKNKLGTTDFKEFIHDFWKTRNSLCVEVFEQRFQTLLNKFPNGNDYLHDPIYLTRHSWARAFTSRVFTAGMQSTQRVESINSIIHKVVSSSSTMANVAEALDSRMQKEEMNKSFIAWKYQSTMYYQPFVVENFFSNINSIIQKYLSPQIVEEIHKQMCESVLYRCEMLDIEDAFKFDEDQLDQNEISENQAMTNGQEEVNNIEEYYDYRQTYLKALINSVPKESIKEVWQIIPYLVPNSYQHVIILNDGTHLCTCLLLVSHGIICRHYFKLMIENPNALFHILLMSTRWLQDDAWNQIDLISNKPFIGTSSKNLKSTSSSDPRIYPIPKHHNNIQEVEVRHHTQKKVYYGRIMGHFKQALNYSLEDNDQENLDNIILTYIAEKELKQQNKTQSVKRKTLKDNDNQNLSNEFKTSDGYVYNVNDIEDPIKRQGKGRPSIKRLKACNEQRGIDKAPKENVYHEDDNSSGRKCRLCHKTGHYAPKCPNKENSDFCLRFFCSFDSDFLGDHGPPVLVLVP</sequence>
<gene>
    <name evidence="5" type="ORF">RCL2_000399600</name>
</gene>
<evidence type="ECO:0000259" key="4">
    <source>
        <dbReference type="PROSITE" id="PS50966"/>
    </source>
</evidence>
<dbReference type="PROSITE" id="PS50966">
    <property type="entry name" value="ZF_SWIM"/>
    <property type="match status" value="1"/>
</dbReference>
<dbReference type="InterPro" id="IPR018289">
    <property type="entry name" value="MULE_transposase_dom"/>
</dbReference>
<feature type="domain" description="SWIM-type" evidence="4">
    <location>
        <begin position="713"/>
        <end position="749"/>
    </location>
</feature>
<dbReference type="AlphaFoldDB" id="A0A8H3L0N0"/>
<feature type="compositionally biased region" description="Basic and acidic residues" evidence="2">
    <location>
        <begin position="49"/>
        <end position="81"/>
    </location>
</feature>
<proteinExistence type="predicted"/>
<feature type="domain" description="CCHC-type" evidence="3">
    <location>
        <begin position="941"/>
        <end position="958"/>
    </location>
</feature>
<dbReference type="InterPro" id="IPR007527">
    <property type="entry name" value="Znf_SWIM"/>
</dbReference>
<keyword evidence="1" id="KW-0479">Metal-binding</keyword>
<accession>A0A8H3L0N0</accession>
<dbReference type="Proteomes" id="UP000615446">
    <property type="component" value="Unassembled WGS sequence"/>
</dbReference>
<dbReference type="PANTHER" id="PTHR47718">
    <property type="entry name" value="OS01G0519700 PROTEIN"/>
    <property type="match status" value="1"/>
</dbReference>
<evidence type="ECO:0000256" key="2">
    <source>
        <dbReference type="SAM" id="MobiDB-lite"/>
    </source>
</evidence>
<dbReference type="Pfam" id="PF03101">
    <property type="entry name" value="FAR1"/>
    <property type="match status" value="1"/>
</dbReference>
<keyword evidence="1" id="KW-0863">Zinc-finger</keyword>
<dbReference type="OrthoDB" id="2390482at2759"/>
<protein>
    <submittedName>
        <fullName evidence="5">Protein FAR1-related sequence 5-like</fullName>
    </submittedName>
</protein>
<dbReference type="PANTHER" id="PTHR47718:SF3">
    <property type="entry name" value="PROTEIN FAR1-RELATED SEQUENCE 5-LIKE"/>
    <property type="match status" value="1"/>
</dbReference>
<dbReference type="InterPro" id="IPR001878">
    <property type="entry name" value="Znf_CCHC"/>
</dbReference>
<evidence type="ECO:0000313" key="5">
    <source>
        <dbReference type="EMBL" id="GES76591.1"/>
    </source>
</evidence>
<dbReference type="InterPro" id="IPR004330">
    <property type="entry name" value="FAR1_DNA_bnd_dom"/>
</dbReference>
<dbReference type="Pfam" id="PF10551">
    <property type="entry name" value="MULE"/>
    <property type="match status" value="1"/>
</dbReference>
<evidence type="ECO:0000256" key="1">
    <source>
        <dbReference type="PROSITE-ProRule" id="PRU00047"/>
    </source>
</evidence>
<dbReference type="SUPFAM" id="SSF57756">
    <property type="entry name" value="Retrovirus zinc finger-like domains"/>
    <property type="match status" value="1"/>
</dbReference>
<feature type="region of interest" description="Disordered" evidence="2">
    <location>
        <begin position="45"/>
        <end position="91"/>
    </location>
</feature>
<evidence type="ECO:0000259" key="3">
    <source>
        <dbReference type="PROSITE" id="PS50158"/>
    </source>
</evidence>
<keyword evidence="1" id="KW-0862">Zinc</keyword>
<feature type="region of interest" description="Disordered" evidence="2">
    <location>
        <begin position="861"/>
        <end position="880"/>
    </location>
</feature>
<dbReference type="InterPro" id="IPR036875">
    <property type="entry name" value="Znf_CCHC_sf"/>
</dbReference>